<evidence type="ECO:0000313" key="1">
    <source>
        <dbReference type="EMBL" id="AFY84896.1"/>
    </source>
</evidence>
<dbReference type="PATRIC" id="fig|56110.3.peg.6628"/>
<protein>
    <submittedName>
        <fullName evidence="1">Uncharacterized protein</fullName>
    </submittedName>
</protein>
<dbReference type="OrthoDB" id="467668at2"/>
<evidence type="ECO:0000313" key="2">
    <source>
        <dbReference type="Proteomes" id="UP000010367"/>
    </source>
</evidence>
<name>K9TRV9_9CYAN</name>
<dbReference type="HOGENOM" id="CLU_2010547_0_0_3"/>
<dbReference type="eggNOG" id="ENOG5033WPI">
    <property type="taxonomic scope" value="Bacteria"/>
</dbReference>
<accession>K9TRV9</accession>
<dbReference type="Proteomes" id="UP000010367">
    <property type="component" value="Chromosome"/>
</dbReference>
<reference evidence="1 2" key="1">
    <citation type="submission" date="2012-06" db="EMBL/GenBank/DDBJ databases">
        <title>Finished chromosome of genome of Oscillatoria acuminata PCC 6304.</title>
        <authorList>
            <consortium name="US DOE Joint Genome Institute"/>
            <person name="Gugger M."/>
            <person name="Coursin T."/>
            <person name="Rippka R."/>
            <person name="Tandeau De Marsac N."/>
            <person name="Huntemann M."/>
            <person name="Wei C.-L."/>
            <person name="Han J."/>
            <person name="Detter J.C."/>
            <person name="Han C."/>
            <person name="Tapia R."/>
            <person name="Davenport K."/>
            <person name="Daligault H."/>
            <person name="Erkkila T."/>
            <person name="Gu W."/>
            <person name="Munk A.C.C."/>
            <person name="Teshima H."/>
            <person name="Xu Y."/>
            <person name="Chain P."/>
            <person name="Chen A."/>
            <person name="Krypides N."/>
            <person name="Mavromatis K."/>
            <person name="Markowitz V."/>
            <person name="Szeto E."/>
            <person name="Ivanova N."/>
            <person name="Mikhailova N."/>
            <person name="Ovchinnikova G."/>
            <person name="Pagani I."/>
            <person name="Pati A."/>
            <person name="Goodwin L."/>
            <person name="Peters L."/>
            <person name="Pitluck S."/>
            <person name="Woyke T."/>
            <person name="Kerfeld C."/>
        </authorList>
    </citation>
    <scope>NUCLEOTIDE SEQUENCE [LARGE SCALE GENOMIC DNA]</scope>
    <source>
        <strain evidence="1 2">PCC 6304</strain>
    </source>
</reference>
<dbReference type="AlphaFoldDB" id="K9TRV9"/>
<sequence>MPTSEKERIVRAFLLLLHRESKKPESAIIPPTAWENLAELQASLAQANDDIKIIARGITTWCQKHQYSSILQALRPVLSDSIPEDEDPDEDETETQILRIPNLSLRFVEETISQSQEQHQQQSS</sequence>
<dbReference type="STRING" id="56110.Oscil6304_5408"/>
<dbReference type="RefSeq" id="WP_015151508.1">
    <property type="nucleotide sequence ID" value="NC_019693.1"/>
</dbReference>
<dbReference type="KEGG" id="oac:Oscil6304_5408"/>
<keyword evidence="2" id="KW-1185">Reference proteome</keyword>
<organism evidence="1 2">
    <name type="scientific">Oscillatoria acuminata PCC 6304</name>
    <dbReference type="NCBI Taxonomy" id="56110"/>
    <lineage>
        <taxon>Bacteria</taxon>
        <taxon>Bacillati</taxon>
        <taxon>Cyanobacteriota</taxon>
        <taxon>Cyanophyceae</taxon>
        <taxon>Oscillatoriophycideae</taxon>
        <taxon>Oscillatoriales</taxon>
        <taxon>Oscillatoriaceae</taxon>
        <taxon>Oscillatoria</taxon>
    </lineage>
</organism>
<dbReference type="InParanoid" id="K9TRV9"/>
<dbReference type="EMBL" id="CP003607">
    <property type="protein sequence ID" value="AFY84896.1"/>
    <property type="molecule type" value="Genomic_DNA"/>
</dbReference>
<proteinExistence type="predicted"/>
<gene>
    <name evidence="1" type="ORF">Oscil6304_5408</name>
</gene>